<dbReference type="Gene3D" id="3.90.1150.30">
    <property type="match status" value="1"/>
</dbReference>
<dbReference type="SUPFAM" id="SSF142906">
    <property type="entry name" value="YjbR-like"/>
    <property type="match status" value="1"/>
</dbReference>
<dbReference type="EMBL" id="CP053564">
    <property type="protein sequence ID" value="QJY48358.1"/>
    <property type="molecule type" value="Genomic_DNA"/>
</dbReference>
<name>A0A6M6JJX9_9PSEU</name>
<sequence>MLGAVSDPLDRVRALCTALPEVGEKVSHGEPTWFVPATSRGRTFVSYADHHHDDRVAFWCAAPPGAQEELVAAAPQRYFRPPYVGGRGWVGVWLDGGPGTAAAPDWDEIAEIVIDAYRAVAPARLAADVAPPG</sequence>
<keyword evidence="2" id="KW-1185">Reference proteome</keyword>
<dbReference type="Pfam" id="PF04237">
    <property type="entry name" value="YjbR"/>
    <property type="match status" value="1"/>
</dbReference>
<proteinExistence type="predicted"/>
<organism evidence="1 2">
    <name type="scientific">Pseudonocardia broussonetiae</name>
    <dbReference type="NCBI Taxonomy" id="2736640"/>
    <lineage>
        <taxon>Bacteria</taxon>
        <taxon>Bacillati</taxon>
        <taxon>Actinomycetota</taxon>
        <taxon>Actinomycetes</taxon>
        <taxon>Pseudonocardiales</taxon>
        <taxon>Pseudonocardiaceae</taxon>
        <taxon>Pseudonocardia</taxon>
    </lineage>
</organism>
<dbReference type="InterPro" id="IPR058532">
    <property type="entry name" value="YjbR/MT2646/Rv2570-like"/>
</dbReference>
<evidence type="ECO:0000313" key="1">
    <source>
        <dbReference type="EMBL" id="QJY48358.1"/>
    </source>
</evidence>
<dbReference type="Proteomes" id="UP000505377">
    <property type="component" value="Chromosome"/>
</dbReference>
<accession>A0A6M6JJX9</accession>
<dbReference type="KEGG" id="pbro:HOP40_23320"/>
<keyword evidence="1" id="KW-0238">DNA-binding</keyword>
<evidence type="ECO:0000313" key="2">
    <source>
        <dbReference type="Proteomes" id="UP000505377"/>
    </source>
</evidence>
<protein>
    <submittedName>
        <fullName evidence="1">MmcQ/YjbR family DNA-binding protein</fullName>
    </submittedName>
</protein>
<gene>
    <name evidence="1" type="ORF">HOP40_23320</name>
</gene>
<dbReference type="GO" id="GO:0003677">
    <property type="term" value="F:DNA binding"/>
    <property type="evidence" value="ECO:0007669"/>
    <property type="project" value="UniProtKB-KW"/>
</dbReference>
<dbReference type="InterPro" id="IPR038056">
    <property type="entry name" value="YjbR-like_sf"/>
</dbReference>
<dbReference type="AlphaFoldDB" id="A0A6M6JJX9"/>
<dbReference type="RefSeq" id="WP_172161971.1">
    <property type="nucleotide sequence ID" value="NZ_CP053564.1"/>
</dbReference>
<reference evidence="1 2" key="1">
    <citation type="submission" date="2020-05" db="EMBL/GenBank/DDBJ databases">
        <authorList>
            <person name="Mo P."/>
        </authorList>
    </citation>
    <scope>NUCLEOTIDE SEQUENCE [LARGE SCALE GENOMIC DNA]</scope>
    <source>
        <strain evidence="1 2">Gen01</strain>
    </source>
</reference>